<evidence type="ECO:0000313" key="2">
    <source>
        <dbReference type="Proteomes" id="UP000722750"/>
    </source>
</evidence>
<dbReference type="EMBL" id="JAANXD010000080">
    <property type="protein sequence ID" value="MBS1259077.1"/>
    <property type="molecule type" value="Genomic_DNA"/>
</dbReference>
<evidence type="ECO:0000313" key="1">
    <source>
        <dbReference type="EMBL" id="MBS1259077.1"/>
    </source>
</evidence>
<accession>A0A941W466</accession>
<name>A0A941W466_9BACT</name>
<sequence length="89" mass="10516">MSDTPMQIQQRYKEMLMSRTPIERLRMVSRMYDTSRKLVIAGIQNRKQHLNTSQLRGQLFLRMYGNDFPAADIRKIINKSPDMQLDADI</sequence>
<protein>
    <submittedName>
        <fullName evidence="1">Uncharacterized protein</fullName>
    </submittedName>
</protein>
<comment type="caution">
    <text evidence="1">The sequence shown here is derived from an EMBL/GenBank/DDBJ whole genome shotgun (WGS) entry which is preliminary data.</text>
</comment>
<dbReference type="AlphaFoldDB" id="A0A941W466"/>
<proteinExistence type="predicted"/>
<dbReference type="Proteomes" id="UP000722750">
    <property type="component" value="Unassembled WGS sequence"/>
</dbReference>
<reference evidence="1" key="1">
    <citation type="journal article" date="2021" name="ISME J.">
        <title>Fine-scale metabolic discontinuity in a stratified prokaryote microbiome of a Red Sea deep halocline.</title>
        <authorList>
            <person name="Michoud G."/>
            <person name="Ngugi D.K."/>
            <person name="Barozzi A."/>
            <person name="Merlino G."/>
            <person name="Calleja M.L."/>
            <person name="Delgado-Huertas A."/>
            <person name="Moran X.A.G."/>
            <person name="Daffonchio D."/>
        </authorList>
    </citation>
    <scope>NUCLEOTIDE SEQUENCE</scope>
    <source>
        <strain evidence="1">SuakinDeep_MAG55_1</strain>
    </source>
</reference>
<gene>
    <name evidence="1" type="ORF">MAG551_02143</name>
</gene>
<organism evidence="1 2">
    <name type="scientific">Candidatus Scalindua arabica</name>
    <dbReference type="NCBI Taxonomy" id="1127984"/>
    <lineage>
        <taxon>Bacteria</taxon>
        <taxon>Pseudomonadati</taxon>
        <taxon>Planctomycetota</taxon>
        <taxon>Candidatus Brocadiia</taxon>
        <taxon>Candidatus Brocadiales</taxon>
        <taxon>Candidatus Scalinduaceae</taxon>
        <taxon>Candidatus Scalindua</taxon>
    </lineage>
</organism>